<dbReference type="PANTHER" id="PTHR37461:SF1">
    <property type="entry name" value="ANTI-SIGMA-K FACTOR RSKA"/>
    <property type="match status" value="1"/>
</dbReference>
<evidence type="ECO:0000313" key="8">
    <source>
        <dbReference type="EMBL" id="PJF43118.1"/>
    </source>
</evidence>
<dbReference type="EMBL" id="PGTL01000004">
    <property type="protein sequence ID" value="PJF43118.1"/>
    <property type="molecule type" value="Genomic_DNA"/>
</dbReference>
<feature type="transmembrane region" description="Helical" evidence="6">
    <location>
        <begin position="79"/>
        <end position="101"/>
    </location>
</feature>
<dbReference type="Gene3D" id="1.10.10.1320">
    <property type="entry name" value="Anti-sigma factor, zinc-finger domain"/>
    <property type="match status" value="1"/>
</dbReference>
<evidence type="ECO:0000256" key="1">
    <source>
        <dbReference type="ARBA" id="ARBA00004167"/>
    </source>
</evidence>
<dbReference type="Proteomes" id="UP000228947">
    <property type="component" value="Unassembled WGS sequence"/>
</dbReference>
<dbReference type="EMBL" id="PGTM01000014">
    <property type="protein sequence ID" value="PJF37116.1"/>
    <property type="molecule type" value="Genomic_DNA"/>
</dbReference>
<feature type="region of interest" description="Disordered" evidence="5">
    <location>
        <begin position="175"/>
        <end position="205"/>
    </location>
</feature>
<sequence>MTPEEFELLSAYLDNALTRRQREALEARLAASAELRAQLAELRAMRAVLRSAPMLKPPRDFRLDPTRFARTAWWSRLHVLRLSSALSAAAAIVLIALGIALSSASRAPIGSIAMQATASSTPTSAPRLAPPTAPVAAPPLAQPTLARDAATAAVMAPLAFTATPDMIAEAGLMMAPEESPEAPQEAEKSIATQAPTPQAASAEPSQTALSPVARLAILLGILLLIMGGVLFLIATFKVRT</sequence>
<name>A0A2M8PZZ9_9CHLR</name>
<evidence type="ECO:0000313" key="7">
    <source>
        <dbReference type="EMBL" id="PJF37116.1"/>
    </source>
</evidence>
<dbReference type="AlphaFoldDB" id="A0A2M8PZZ9"/>
<dbReference type="GO" id="GO:0016020">
    <property type="term" value="C:membrane"/>
    <property type="evidence" value="ECO:0007669"/>
    <property type="project" value="UniProtKB-SubCell"/>
</dbReference>
<protein>
    <recommendedName>
        <fullName evidence="11">Zinc-finger domain-containing protein</fullName>
    </recommendedName>
</protein>
<evidence type="ECO:0000313" key="9">
    <source>
        <dbReference type="Proteomes" id="UP000228947"/>
    </source>
</evidence>
<comment type="subcellular location">
    <subcellularLocation>
        <location evidence="1">Membrane</location>
        <topology evidence="1">Single-pass membrane protein</topology>
    </subcellularLocation>
</comment>
<evidence type="ECO:0000313" key="10">
    <source>
        <dbReference type="Proteomes" id="UP000229681"/>
    </source>
</evidence>
<comment type="caution">
    <text evidence="8">The sequence shown here is derived from an EMBL/GenBank/DDBJ whole genome shotgun (WGS) entry which is preliminary data.</text>
</comment>
<dbReference type="Proteomes" id="UP000229681">
    <property type="component" value="Unassembled WGS sequence"/>
</dbReference>
<proteinExistence type="predicted"/>
<evidence type="ECO:0000256" key="3">
    <source>
        <dbReference type="ARBA" id="ARBA00022989"/>
    </source>
</evidence>
<keyword evidence="4 6" id="KW-0472">Membrane</keyword>
<evidence type="ECO:0000256" key="6">
    <source>
        <dbReference type="SAM" id="Phobius"/>
    </source>
</evidence>
<dbReference type="GO" id="GO:0006417">
    <property type="term" value="P:regulation of translation"/>
    <property type="evidence" value="ECO:0007669"/>
    <property type="project" value="TreeGrafter"/>
</dbReference>
<evidence type="ECO:0008006" key="11">
    <source>
        <dbReference type="Google" id="ProtNLM"/>
    </source>
</evidence>
<organism evidence="8 9">
    <name type="scientific">Candidatus Thermofonsia Clade 1 bacterium</name>
    <dbReference type="NCBI Taxonomy" id="2364210"/>
    <lineage>
        <taxon>Bacteria</taxon>
        <taxon>Bacillati</taxon>
        <taxon>Chloroflexota</taxon>
        <taxon>Candidatus Thermofontia</taxon>
        <taxon>Candidatus Thermofonsia Clade 1</taxon>
    </lineage>
</organism>
<dbReference type="PANTHER" id="PTHR37461">
    <property type="entry name" value="ANTI-SIGMA-K FACTOR RSKA"/>
    <property type="match status" value="1"/>
</dbReference>
<dbReference type="InterPro" id="IPR041916">
    <property type="entry name" value="Anti_sigma_zinc_sf"/>
</dbReference>
<dbReference type="InterPro" id="IPR051474">
    <property type="entry name" value="Anti-sigma-K/W_factor"/>
</dbReference>
<feature type="compositionally biased region" description="Low complexity" evidence="5">
    <location>
        <begin position="191"/>
        <end position="205"/>
    </location>
</feature>
<keyword evidence="3 6" id="KW-1133">Transmembrane helix</keyword>
<feature type="transmembrane region" description="Helical" evidence="6">
    <location>
        <begin position="215"/>
        <end position="236"/>
    </location>
</feature>
<accession>A0A2M8PZZ9</accession>
<accession>A0A2M8PHU8</accession>
<evidence type="ECO:0000256" key="2">
    <source>
        <dbReference type="ARBA" id="ARBA00022692"/>
    </source>
</evidence>
<keyword evidence="2 6" id="KW-0812">Transmembrane</keyword>
<reference evidence="9 10" key="1">
    <citation type="submission" date="2017-11" db="EMBL/GenBank/DDBJ databases">
        <title>Evolution of Phototrophy in the Chloroflexi Phylum Driven by Horizontal Gene Transfer.</title>
        <authorList>
            <person name="Ward L.M."/>
            <person name="Hemp J."/>
            <person name="Shih P.M."/>
            <person name="Mcglynn S.E."/>
            <person name="Fischer W."/>
        </authorList>
    </citation>
    <scope>NUCLEOTIDE SEQUENCE [LARGE SCALE GENOMIC DNA]</scope>
    <source>
        <strain evidence="8">CP1_1M</strain>
        <strain evidence="7">JP3_13</strain>
    </source>
</reference>
<evidence type="ECO:0000256" key="5">
    <source>
        <dbReference type="SAM" id="MobiDB-lite"/>
    </source>
</evidence>
<dbReference type="GO" id="GO:0016989">
    <property type="term" value="F:sigma factor antagonist activity"/>
    <property type="evidence" value="ECO:0007669"/>
    <property type="project" value="TreeGrafter"/>
</dbReference>
<gene>
    <name evidence="7" type="ORF">CUN49_01895</name>
    <name evidence="8" type="ORF">CUN50_01645</name>
</gene>
<evidence type="ECO:0000256" key="4">
    <source>
        <dbReference type="ARBA" id="ARBA00023136"/>
    </source>
</evidence>